<dbReference type="EMBL" id="BAUP01000060">
    <property type="protein sequence ID" value="GAJ46074.1"/>
    <property type="molecule type" value="Genomic_DNA"/>
</dbReference>
<accession>A0A023DY11</accession>
<evidence type="ECO:0000313" key="1">
    <source>
        <dbReference type="EMBL" id="GAJ46074.1"/>
    </source>
</evidence>
<reference evidence="1 2" key="1">
    <citation type="journal article" date="2014" name="FEMS Microbiol. Lett.">
        <title>Draft genome sequences of three Holospora species (Holospora obtusa, Holospora undulata, and Holospora elegans), endonuclear symbiotic bacteria of the ciliate Paramecium caudatum.</title>
        <authorList>
            <person name="Dohra H."/>
            <person name="Tanaka K."/>
            <person name="Suzuki T."/>
            <person name="Fujishima M."/>
            <person name="Suzuki H."/>
        </authorList>
    </citation>
    <scope>NUCLEOTIDE SEQUENCE [LARGE SCALE GENOMIC DNA]</scope>
    <source>
        <strain evidence="1 2">E1</strain>
    </source>
</reference>
<dbReference type="AlphaFoldDB" id="A0A023DY11"/>
<dbReference type="RefSeq" id="WP_278243126.1">
    <property type="nucleotide sequence ID" value="NZ_BAUP01000060.1"/>
</dbReference>
<name>A0A023DY11_9PROT</name>
<organism evidence="1 2">
    <name type="scientific">Holospora elegans E1</name>
    <dbReference type="NCBI Taxonomy" id="1427503"/>
    <lineage>
        <taxon>Bacteria</taxon>
        <taxon>Pseudomonadati</taxon>
        <taxon>Pseudomonadota</taxon>
        <taxon>Alphaproteobacteria</taxon>
        <taxon>Holosporales</taxon>
        <taxon>Holosporaceae</taxon>
        <taxon>Holospora</taxon>
    </lineage>
</organism>
<proteinExistence type="predicted"/>
<evidence type="ECO:0000313" key="2">
    <source>
        <dbReference type="Proteomes" id="UP000024842"/>
    </source>
</evidence>
<dbReference type="Proteomes" id="UP000024842">
    <property type="component" value="Unassembled WGS sequence"/>
</dbReference>
<protein>
    <submittedName>
        <fullName evidence="1">Uncharacterized protein</fullName>
    </submittedName>
</protein>
<gene>
    <name evidence="1" type="ORF">HE1_00395</name>
</gene>
<comment type="caution">
    <text evidence="1">The sequence shown here is derived from an EMBL/GenBank/DDBJ whole genome shotgun (WGS) entry which is preliminary data.</text>
</comment>
<keyword evidence="2" id="KW-1185">Reference proteome</keyword>
<sequence length="42" mass="4843">MNEKVIGALKRFKLIVSEIEEKDLDLDFNLISSNYAMELAKL</sequence>